<dbReference type="Pfam" id="PF13561">
    <property type="entry name" value="adh_short_C2"/>
    <property type="match status" value="1"/>
</dbReference>
<keyword evidence="3" id="KW-1185">Reference proteome</keyword>
<sequence length="263" mass="27692">MDFGIQGKVALVTASTRGLGRGCAEQLASEHCKLAICSRNPTEATQVARELSQKTGTQVVGFGADMGNAEEINRLIQEVQASLGDPDILVTNAGGPPPGTFATTPLDAYEKALGLNLMSAVHLIHGLTPAMVSKGWGRIIAITSISVKQPIGNLLLSNMARTGLTGFLKTIATELAPSGITVNALLPGTHRTSRIDQLAQHRADQENRPVAEIIQEMKDANPCKTIGDPLDFGAAAVFLASVQARYITGQNLLIDGGNYRGLI</sequence>
<dbReference type="CDD" id="cd05344">
    <property type="entry name" value="BKR_like_SDR_like"/>
    <property type="match status" value="1"/>
</dbReference>
<dbReference type="SUPFAM" id="SSF51735">
    <property type="entry name" value="NAD(P)-binding Rossmann-fold domains"/>
    <property type="match status" value="1"/>
</dbReference>
<dbReference type="EMBL" id="CP001087">
    <property type="protein sequence ID" value="ACN15688.1"/>
    <property type="molecule type" value="Genomic_DNA"/>
</dbReference>
<dbReference type="Gene3D" id="3.40.50.720">
    <property type="entry name" value="NAD(P)-binding Rossmann-like Domain"/>
    <property type="match status" value="1"/>
</dbReference>
<dbReference type="InterPro" id="IPR036291">
    <property type="entry name" value="NAD(P)-bd_dom_sf"/>
</dbReference>
<dbReference type="EC" id="1.1.1.100" evidence="2"/>
<proteinExistence type="inferred from homology"/>
<dbReference type="HOGENOM" id="CLU_010194_1_2_7"/>
<evidence type="ECO:0000256" key="1">
    <source>
        <dbReference type="ARBA" id="ARBA00006484"/>
    </source>
</evidence>
<accession>C0QH39</accession>
<dbReference type="InterPro" id="IPR002347">
    <property type="entry name" value="SDR_fam"/>
</dbReference>
<gene>
    <name evidence="2" type="primary">fabG5</name>
    <name evidence="2" type="ordered locus">HRM2_25940</name>
</gene>
<dbReference type="eggNOG" id="COG1028">
    <property type="taxonomic scope" value="Bacteria"/>
</dbReference>
<dbReference type="Proteomes" id="UP000000442">
    <property type="component" value="Chromosome"/>
</dbReference>
<dbReference type="InterPro" id="IPR050259">
    <property type="entry name" value="SDR"/>
</dbReference>
<reference evidence="2 3" key="1">
    <citation type="journal article" date="2009" name="Environ. Microbiol.">
        <title>Genome sequence of Desulfobacterium autotrophicum HRM2, a marine sulfate reducer oxidizing organic carbon completely to carbon dioxide.</title>
        <authorList>
            <person name="Strittmatter A.W."/>
            <person name="Liesegang H."/>
            <person name="Rabus R."/>
            <person name="Decker I."/>
            <person name="Amann J."/>
            <person name="Andres S."/>
            <person name="Henne A."/>
            <person name="Fricke W.F."/>
            <person name="Martinez-Arias R."/>
            <person name="Bartels D."/>
            <person name="Goesmann A."/>
            <person name="Krause L."/>
            <person name="Puehler A."/>
            <person name="Klenk H.P."/>
            <person name="Richter M."/>
            <person name="Schuler M."/>
            <person name="Gloeckner F.O."/>
            <person name="Meyerdierks A."/>
            <person name="Gottschalk G."/>
            <person name="Amann R."/>
        </authorList>
    </citation>
    <scope>NUCLEOTIDE SEQUENCE [LARGE SCALE GENOMIC DNA]</scope>
    <source>
        <strain evidence="3">ATCC 43914 / DSM 3382 / HRM2</strain>
    </source>
</reference>
<name>C0QH39_DESAH</name>
<dbReference type="PRINTS" id="PR00081">
    <property type="entry name" value="GDHRDH"/>
</dbReference>
<evidence type="ECO:0000313" key="2">
    <source>
        <dbReference type="EMBL" id="ACN15688.1"/>
    </source>
</evidence>
<dbReference type="OrthoDB" id="5354363at2"/>
<evidence type="ECO:0000313" key="3">
    <source>
        <dbReference type="Proteomes" id="UP000000442"/>
    </source>
</evidence>
<comment type="similarity">
    <text evidence="1">Belongs to the short-chain dehydrogenases/reductases (SDR) family.</text>
</comment>
<dbReference type="KEGG" id="dat:HRM2_25940"/>
<dbReference type="STRING" id="177437.HRM2_25940"/>
<dbReference type="FunFam" id="3.40.50.720:FF:000084">
    <property type="entry name" value="Short-chain dehydrogenase reductase"/>
    <property type="match status" value="1"/>
</dbReference>
<dbReference type="PANTHER" id="PTHR42879">
    <property type="entry name" value="3-OXOACYL-(ACYL-CARRIER-PROTEIN) REDUCTASE"/>
    <property type="match status" value="1"/>
</dbReference>
<dbReference type="GO" id="GO:0004316">
    <property type="term" value="F:3-oxoacyl-[acyl-carrier-protein] reductase (NADPH) activity"/>
    <property type="evidence" value="ECO:0007669"/>
    <property type="project" value="UniProtKB-EC"/>
</dbReference>
<organism evidence="2 3">
    <name type="scientific">Desulforapulum autotrophicum (strain ATCC 43914 / DSM 3382 / VKM B-1955 / HRM2)</name>
    <name type="common">Desulfobacterium autotrophicum</name>
    <dbReference type="NCBI Taxonomy" id="177437"/>
    <lineage>
        <taxon>Bacteria</taxon>
        <taxon>Pseudomonadati</taxon>
        <taxon>Thermodesulfobacteriota</taxon>
        <taxon>Desulfobacteria</taxon>
        <taxon>Desulfobacterales</taxon>
        <taxon>Desulfobacteraceae</taxon>
        <taxon>Desulforapulum</taxon>
    </lineage>
</organism>
<dbReference type="AlphaFoldDB" id="C0QH39"/>
<protein>
    <submittedName>
        <fullName evidence="2">FabG5</fullName>
        <ecNumber evidence="2">1.1.1.100</ecNumber>
    </submittedName>
</protein>
<dbReference type="RefSeq" id="WP_015904452.1">
    <property type="nucleotide sequence ID" value="NC_012108.1"/>
</dbReference>
<keyword evidence="2" id="KW-0560">Oxidoreductase</keyword>
<dbReference type="PANTHER" id="PTHR42879:SF6">
    <property type="entry name" value="NADPH-DEPENDENT REDUCTASE BACG"/>
    <property type="match status" value="1"/>
</dbReference>